<evidence type="ECO:0000313" key="2">
    <source>
        <dbReference type="EMBL" id="SCF21221.1"/>
    </source>
</evidence>
<dbReference type="InterPro" id="IPR037151">
    <property type="entry name" value="AlkB-like_sf"/>
</dbReference>
<name>A0A1C4YLK1_9ACTN</name>
<dbReference type="PANTHER" id="PTHR12463:SF1">
    <property type="entry name" value="2-OXOGLUTARATE AND FE-DEPENDENT OXYGENASE FAMILY PROTEIN"/>
    <property type="match status" value="1"/>
</dbReference>
<feature type="domain" description="Fe2OG dioxygenase" evidence="1">
    <location>
        <begin position="107"/>
        <end position="199"/>
    </location>
</feature>
<keyword evidence="2" id="KW-0560">Oxidoreductase</keyword>
<protein>
    <submittedName>
        <fullName evidence="2">Alkylated DNA repair dioxygenase AlkB</fullName>
    </submittedName>
</protein>
<dbReference type="InterPro" id="IPR027450">
    <property type="entry name" value="AlkB-like"/>
</dbReference>
<keyword evidence="2" id="KW-0223">Dioxygenase</keyword>
<accession>A0A1C4YLK1</accession>
<dbReference type="Proteomes" id="UP000198228">
    <property type="component" value="Chromosome I"/>
</dbReference>
<dbReference type="Gene3D" id="2.60.120.590">
    <property type="entry name" value="Alpha-ketoglutarate-dependent dioxygenase AlkB-like"/>
    <property type="match status" value="1"/>
</dbReference>
<evidence type="ECO:0000259" key="1">
    <source>
        <dbReference type="PROSITE" id="PS51471"/>
    </source>
</evidence>
<dbReference type="PROSITE" id="PS51471">
    <property type="entry name" value="FE2OG_OXY"/>
    <property type="match status" value="1"/>
</dbReference>
<dbReference type="SUPFAM" id="SSF51197">
    <property type="entry name" value="Clavaminate synthase-like"/>
    <property type="match status" value="1"/>
</dbReference>
<dbReference type="EMBL" id="LT607410">
    <property type="protein sequence ID" value="SCF21221.1"/>
    <property type="molecule type" value="Genomic_DNA"/>
</dbReference>
<gene>
    <name evidence="2" type="ORF">GA0074696_3461</name>
</gene>
<dbReference type="GO" id="GO:0032451">
    <property type="term" value="F:demethylase activity"/>
    <property type="evidence" value="ECO:0007669"/>
    <property type="project" value="TreeGrafter"/>
</dbReference>
<dbReference type="AlphaFoldDB" id="A0A1C4YLK1"/>
<dbReference type="GO" id="GO:0070988">
    <property type="term" value="P:demethylation"/>
    <property type="evidence" value="ECO:0007669"/>
    <property type="project" value="InterPro"/>
</dbReference>
<reference evidence="2 3" key="1">
    <citation type="submission" date="2016-06" db="EMBL/GenBank/DDBJ databases">
        <authorList>
            <person name="Kjaerup R.B."/>
            <person name="Dalgaard T.S."/>
            <person name="Juul-Madsen H.R."/>
        </authorList>
    </citation>
    <scope>NUCLEOTIDE SEQUENCE [LARGE SCALE GENOMIC DNA]</scope>
    <source>
        <strain evidence="2 3">DSM 43821</strain>
    </source>
</reference>
<dbReference type="Pfam" id="PF13532">
    <property type="entry name" value="2OG-FeII_Oxy_2"/>
    <property type="match status" value="1"/>
</dbReference>
<dbReference type="InterPro" id="IPR005123">
    <property type="entry name" value="Oxoglu/Fe-dep_dioxygenase_dom"/>
</dbReference>
<organism evidence="2 3">
    <name type="scientific">Micromonospora purpureochromogenes</name>
    <dbReference type="NCBI Taxonomy" id="47872"/>
    <lineage>
        <taxon>Bacteria</taxon>
        <taxon>Bacillati</taxon>
        <taxon>Actinomycetota</taxon>
        <taxon>Actinomycetes</taxon>
        <taxon>Micromonosporales</taxon>
        <taxon>Micromonosporaceae</taxon>
        <taxon>Micromonospora</taxon>
    </lineage>
</organism>
<dbReference type="PANTHER" id="PTHR12463">
    <property type="entry name" value="OXYGENASE-RELATED"/>
    <property type="match status" value="1"/>
</dbReference>
<evidence type="ECO:0000313" key="3">
    <source>
        <dbReference type="Proteomes" id="UP000198228"/>
    </source>
</evidence>
<dbReference type="GO" id="GO:0051213">
    <property type="term" value="F:dioxygenase activity"/>
    <property type="evidence" value="ECO:0007669"/>
    <property type="project" value="UniProtKB-KW"/>
</dbReference>
<sequence length="201" mass="22371">MARHRVAATATVDLMGRMRGVQERPAGLTYQPELVSPDEERLLLTVLGAMNYREIRMHGQVARRTVRHFGVDYDYGSFQLTEAEALPVELHEVRRRCADLAGVAPASFAQALVTRYPPGAVIGWHRDAPAFGPTVAGVSLGAACLLRLRRDTAGQRRVYEVELAPRSAYVLAGAARSTWQHSIPPVPELRYSITFRQLRRP</sequence>
<proteinExistence type="predicted"/>
<dbReference type="InterPro" id="IPR032857">
    <property type="entry name" value="ALKBH4"/>
</dbReference>